<evidence type="ECO:0000313" key="18">
    <source>
        <dbReference type="Proteomes" id="UP000829196"/>
    </source>
</evidence>
<organism evidence="17 18">
    <name type="scientific">Dendrobium nobile</name>
    <name type="common">Orchid</name>
    <dbReference type="NCBI Taxonomy" id="94219"/>
    <lineage>
        <taxon>Eukaryota</taxon>
        <taxon>Viridiplantae</taxon>
        <taxon>Streptophyta</taxon>
        <taxon>Embryophyta</taxon>
        <taxon>Tracheophyta</taxon>
        <taxon>Spermatophyta</taxon>
        <taxon>Magnoliopsida</taxon>
        <taxon>Liliopsida</taxon>
        <taxon>Asparagales</taxon>
        <taxon>Orchidaceae</taxon>
        <taxon>Epidendroideae</taxon>
        <taxon>Malaxideae</taxon>
        <taxon>Dendrobiinae</taxon>
        <taxon>Dendrobium</taxon>
    </lineage>
</organism>
<dbReference type="EMBL" id="JAGYWB010000009">
    <property type="protein sequence ID" value="KAI0510434.1"/>
    <property type="molecule type" value="Genomic_DNA"/>
</dbReference>
<dbReference type="InterPro" id="IPR051378">
    <property type="entry name" value="Cell2Cell_Antifungal"/>
</dbReference>
<evidence type="ECO:0000256" key="15">
    <source>
        <dbReference type="SAM" id="SignalP"/>
    </source>
</evidence>
<comment type="caution">
    <text evidence="17">The sequence shown here is derived from an EMBL/GenBank/DDBJ whole genome shotgun (WGS) entry which is preliminary data.</text>
</comment>
<dbReference type="GO" id="GO:0005886">
    <property type="term" value="C:plasma membrane"/>
    <property type="evidence" value="ECO:0007669"/>
    <property type="project" value="UniProtKB-SubCell"/>
</dbReference>
<evidence type="ECO:0000256" key="13">
    <source>
        <dbReference type="ARBA" id="ARBA00024184"/>
    </source>
</evidence>
<dbReference type="GO" id="GO:0042742">
    <property type="term" value="P:defense response to bacterium"/>
    <property type="evidence" value="ECO:0007669"/>
    <property type="project" value="UniProtKB-KW"/>
</dbReference>
<keyword evidence="8" id="KW-0611">Plant defense</keyword>
<evidence type="ECO:0000313" key="17">
    <source>
        <dbReference type="EMBL" id="KAI0510434.1"/>
    </source>
</evidence>
<dbReference type="GO" id="GO:0009506">
    <property type="term" value="C:plasmodesma"/>
    <property type="evidence" value="ECO:0007669"/>
    <property type="project" value="UniProtKB-SubCell"/>
</dbReference>
<evidence type="ECO:0000256" key="14">
    <source>
        <dbReference type="ARBA" id="ARBA00038393"/>
    </source>
</evidence>
<keyword evidence="6" id="KW-0430">Lectin</keyword>
<sequence>MSKPPFPVVLLLLLISSTQSPAACASSFVCNLLKYTVGDQFAGNLESLLNDLADLGKYKPGENYYEKYDFRGSQVAYGRSKCSGSLTVDDCYSCLFKAVVAVKEWCYMAIGGQGELEECDLRYEQYEFV</sequence>
<evidence type="ECO:0000256" key="4">
    <source>
        <dbReference type="ARBA" id="ARBA00022581"/>
    </source>
</evidence>
<protein>
    <recommendedName>
        <fullName evidence="16">Gnk2-homologous domain-containing protein</fullName>
    </recommendedName>
</protein>
<feature type="chain" id="PRO_5035789966" description="Gnk2-homologous domain-containing protein" evidence="15">
    <location>
        <begin position="26"/>
        <end position="129"/>
    </location>
</feature>
<keyword evidence="2" id="KW-0929">Antimicrobial</keyword>
<dbReference type="AlphaFoldDB" id="A0A8T3BDE4"/>
<proteinExistence type="inferred from homology"/>
<evidence type="ECO:0000256" key="1">
    <source>
        <dbReference type="ARBA" id="ARBA00004251"/>
    </source>
</evidence>
<keyword evidence="5 15" id="KW-0732">Signal</keyword>
<reference evidence="17" key="1">
    <citation type="journal article" date="2022" name="Front. Genet.">
        <title>Chromosome-Scale Assembly of the Dendrobium nobile Genome Provides Insights Into the Molecular Mechanism of the Biosynthesis of the Medicinal Active Ingredient of Dendrobium.</title>
        <authorList>
            <person name="Xu Q."/>
            <person name="Niu S.-C."/>
            <person name="Li K.-L."/>
            <person name="Zheng P.-J."/>
            <person name="Zhang X.-J."/>
            <person name="Jia Y."/>
            <person name="Liu Y."/>
            <person name="Niu Y.-X."/>
            <person name="Yu L.-H."/>
            <person name="Chen D.-F."/>
            <person name="Zhang G.-Q."/>
        </authorList>
    </citation>
    <scope>NUCLEOTIDE SEQUENCE</scope>
    <source>
        <tissue evidence="17">Leaf</tissue>
    </source>
</reference>
<dbReference type="Gene3D" id="3.30.430.20">
    <property type="entry name" value="Gnk2 domain, C-X8-C-X2-C motif"/>
    <property type="match status" value="1"/>
</dbReference>
<evidence type="ECO:0000256" key="7">
    <source>
        <dbReference type="ARBA" id="ARBA00022737"/>
    </source>
</evidence>
<dbReference type="OrthoDB" id="1888914at2759"/>
<evidence type="ECO:0000256" key="5">
    <source>
        <dbReference type="ARBA" id="ARBA00022729"/>
    </source>
</evidence>
<keyword evidence="9" id="KW-0965">Cell junction</keyword>
<gene>
    <name evidence="17" type="ORF">KFK09_011036</name>
</gene>
<keyword evidence="4" id="KW-0945">Host-virus interaction</keyword>
<evidence type="ECO:0000256" key="10">
    <source>
        <dbReference type="ARBA" id="ARBA00023022"/>
    </source>
</evidence>
<dbReference type="Proteomes" id="UP000829196">
    <property type="component" value="Unassembled WGS sequence"/>
</dbReference>
<feature type="domain" description="Gnk2-homologous" evidence="16">
    <location>
        <begin position="23"/>
        <end position="128"/>
    </location>
</feature>
<dbReference type="SMR" id="A0A8T3BDE4"/>
<dbReference type="InterPro" id="IPR038408">
    <property type="entry name" value="GNK2_sf"/>
</dbReference>
<feature type="signal peptide" evidence="15">
    <location>
        <begin position="1"/>
        <end position="25"/>
    </location>
</feature>
<keyword evidence="10" id="KW-0044">Antibiotic</keyword>
<dbReference type="PANTHER" id="PTHR32080">
    <property type="entry name" value="ANTIFUNGAL PROTEIN GINKBILOBIN-2-LIKE"/>
    <property type="match status" value="1"/>
</dbReference>
<keyword evidence="18" id="KW-1185">Reference proteome</keyword>
<dbReference type="Pfam" id="PF01657">
    <property type="entry name" value="Stress-antifung"/>
    <property type="match status" value="1"/>
</dbReference>
<evidence type="ECO:0000256" key="12">
    <source>
        <dbReference type="ARBA" id="ARBA00023157"/>
    </source>
</evidence>
<keyword evidence="12" id="KW-1015">Disulfide bond</keyword>
<comment type="subcellular location">
    <subcellularLocation>
        <location evidence="13">Cell junction</location>
        <location evidence="13">Plasmodesma</location>
    </subcellularLocation>
    <subcellularLocation>
        <location evidence="1">Cell membrane</location>
        <topology evidence="1">Single-pass type I membrane protein</topology>
    </subcellularLocation>
</comment>
<evidence type="ECO:0000256" key="8">
    <source>
        <dbReference type="ARBA" id="ARBA00022821"/>
    </source>
</evidence>
<evidence type="ECO:0000256" key="11">
    <source>
        <dbReference type="ARBA" id="ARBA00023035"/>
    </source>
</evidence>
<evidence type="ECO:0000259" key="16">
    <source>
        <dbReference type="PROSITE" id="PS51473"/>
    </source>
</evidence>
<dbReference type="PANTHER" id="PTHR32080:SF54">
    <property type="entry name" value="GNK2-HOMOLOGOUS DOMAIN-CONTAINING PROTEIN"/>
    <property type="match status" value="1"/>
</dbReference>
<evidence type="ECO:0000256" key="3">
    <source>
        <dbReference type="ARBA" id="ARBA00022577"/>
    </source>
</evidence>
<accession>A0A8T3BDE4</accession>
<dbReference type="GO" id="GO:0050832">
    <property type="term" value="P:defense response to fungus"/>
    <property type="evidence" value="ECO:0007669"/>
    <property type="project" value="UniProtKB-KW"/>
</dbReference>
<dbReference type="GO" id="GO:0031640">
    <property type="term" value="P:killing of cells of another organism"/>
    <property type="evidence" value="ECO:0007669"/>
    <property type="project" value="UniProtKB-KW"/>
</dbReference>
<keyword evidence="7" id="KW-0677">Repeat</keyword>
<evidence type="ECO:0000256" key="6">
    <source>
        <dbReference type="ARBA" id="ARBA00022734"/>
    </source>
</evidence>
<dbReference type="PROSITE" id="PS51473">
    <property type="entry name" value="GNK2"/>
    <property type="match status" value="1"/>
</dbReference>
<dbReference type="InterPro" id="IPR002902">
    <property type="entry name" value="GNK2"/>
</dbReference>
<dbReference type="GO" id="GO:0005537">
    <property type="term" value="F:D-mannose binding"/>
    <property type="evidence" value="ECO:0007669"/>
    <property type="project" value="UniProtKB-KW"/>
</dbReference>
<keyword evidence="3" id="KW-0295">Fungicide</keyword>
<evidence type="ECO:0000256" key="2">
    <source>
        <dbReference type="ARBA" id="ARBA00022529"/>
    </source>
</evidence>
<keyword evidence="11" id="KW-0465">Mannose-binding</keyword>
<name>A0A8T3BDE4_DENNO</name>
<evidence type="ECO:0000256" key="9">
    <source>
        <dbReference type="ARBA" id="ARBA00022949"/>
    </source>
</evidence>
<dbReference type="CDD" id="cd23509">
    <property type="entry name" value="Gnk2-like"/>
    <property type="match status" value="1"/>
</dbReference>
<comment type="similarity">
    <text evidence="14">Belongs to the cysteine-rich repeat secretory protein family. Plasmodesmata-located proteins (PDLD) subfamily.</text>
</comment>